<evidence type="ECO:0000259" key="1">
    <source>
        <dbReference type="Pfam" id="PF01882"/>
    </source>
</evidence>
<dbReference type="EMBL" id="AB004097">
    <property type="protein sequence ID" value="BAA23277.1"/>
    <property type="molecule type" value="Genomic_DNA"/>
</dbReference>
<reference evidence="2" key="1">
    <citation type="journal article" date="1997" name="FEMS Microbiol. Lett.">
        <title>Cloning and analysis of methanol oxidation genes in the methylotroph Hyphomicrobium methylovorum GM2.</title>
        <authorList>
            <person name="Tanaka Y."/>
            <person name="Yoshida T."/>
            <person name="Watanabe K."/>
            <person name="Izumi Y."/>
            <person name="Mitsunaga T."/>
        </authorList>
    </citation>
    <scope>NUCLEOTIDE SEQUENCE</scope>
    <source>
        <strain evidence="2">GM2</strain>
    </source>
</reference>
<proteinExistence type="predicted"/>
<feature type="domain" description="DUF58" evidence="1">
    <location>
        <begin position="2"/>
        <end position="148"/>
    </location>
</feature>
<name>O24764_HYPME</name>
<sequence>MASDLAQALAICTERAGDTFALYPFDATLRDDLLLRRTHSRAAHSKAVERLRAYRPDTPGVSGVGEAAAALAGSKKLVFLISDFHWSEKEAQLAGETLAFHDVVPIELEDSLETDGFPDWGLVNLRDLETGRRRLIAMRPSLKERWRVLREARRNRVRQVFDASAREMFTIRDRIDWMRLTTYLVYGSA</sequence>
<dbReference type="AlphaFoldDB" id="O24764"/>
<organism evidence="2">
    <name type="scientific">Hyphomicrobium methylovorum</name>
    <dbReference type="NCBI Taxonomy" id="84"/>
    <lineage>
        <taxon>Bacteria</taxon>
        <taxon>Pseudomonadati</taxon>
        <taxon>Pseudomonadota</taxon>
        <taxon>Alphaproteobacteria</taxon>
        <taxon>Hyphomicrobiales</taxon>
        <taxon>Hyphomicrobiaceae</taxon>
        <taxon>Hyphomicrobium</taxon>
    </lineage>
</organism>
<dbReference type="Pfam" id="PF01882">
    <property type="entry name" value="DUF58"/>
    <property type="match status" value="1"/>
</dbReference>
<dbReference type="InterPro" id="IPR002881">
    <property type="entry name" value="DUF58"/>
</dbReference>
<protein>
    <submittedName>
        <fullName evidence="2">MxaS protein</fullName>
    </submittedName>
</protein>
<gene>
    <name evidence="2" type="primary">mxaS</name>
</gene>
<evidence type="ECO:0000313" key="2">
    <source>
        <dbReference type="EMBL" id="BAA23277.1"/>
    </source>
</evidence>
<accession>O24764</accession>